<gene>
    <name evidence="2" type="ORF">Pma05_02370</name>
</gene>
<comment type="caution">
    <text evidence="2">The sequence shown here is derived from an EMBL/GenBank/DDBJ whole genome shotgun (WGS) entry which is preliminary data.</text>
</comment>
<keyword evidence="3" id="KW-1185">Reference proteome</keyword>
<protein>
    <submittedName>
        <fullName evidence="2">Uncharacterized protein</fullName>
    </submittedName>
</protein>
<sequence>MRFPLLDGSGRSGRTSRAGLTDPDPGRRWSAGAAATHRTTRVFHDGFIRPRTVGCPAPLSSRRDVVQRAAPAGVADGLACFRHTRREAWA</sequence>
<reference evidence="2 3" key="1">
    <citation type="submission" date="2021-01" db="EMBL/GenBank/DDBJ databases">
        <title>Whole genome shotgun sequence of Plantactinospora mayteni NBRC 109088.</title>
        <authorList>
            <person name="Komaki H."/>
            <person name="Tamura T."/>
        </authorList>
    </citation>
    <scope>NUCLEOTIDE SEQUENCE [LARGE SCALE GENOMIC DNA]</scope>
    <source>
        <strain evidence="2 3">NBRC 109088</strain>
    </source>
</reference>
<evidence type="ECO:0000313" key="3">
    <source>
        <dbReference type="Proteomes" id="UP000621500"/>
    </source>
</evidence>
<evidence type="ECO:0000313" key="2">
    <source>
        <dbReference type="EMBL" id="GIG93664.1"/>
    </source>
</evidence>
<dbReference type="Proteomes" id="UP000621500">
    <property type="component" value="Unassembled WGS sequence"/>
</dbReference>
<feature type="region of interest" description="Disordered" evidence="1">
    <location>
        <begin position="1"/>
        <end position="34"/>
    </location>
</feature>
<proteinExistence type="predicted"/>
<name>A0ABQ4EG81_9ACTN</name>
<organism evidence="2 3">
    <name type="scientific">Plantactinospora mayteni</name>
    <dbReference type="NCBI Taxonomy" id="566021"/>
    <lineage>
        <taxon>Bacteria</taxon>
        <taxon>Bacillati</taxon>
        <taxon>Actinomycetota</taxon>
        <taxon>Actinomycetes</taxon>
        <taxon>Micromonosporales</taxon>
        <taxon>Micromonosporaceae</taxon>
        <taxon>Plantactinospora</taxon>
    </lineage>
</organism>
<accession>A0ABQ4EG81</accession>
<dbReference type="EMBL" id="BONX01000002">
    <property type="protein sequence ID" value="GIG93664.1"/>
    <property type="molecule type" value="Genomic_DNA"/>
</dbReference>
<evidence type="ECO:0000256" key="1">
    <source>
        <dbReference type="SAM" id="MobiDB-lite"/>
    </source>
</evidence>
<feature type="compositionally biased region" description="Low complexity" evidence="1">
    <location>
        <begin position="8"/>
        <end position="17"/>
    </location>
</feature>